<evidence type="ECO:0000259" key="3">
    <source>
        <dbReference type="Pfam" id="PF13359"/>
    </source>
</evidence>
<dbReference type="InterPro" id="IPR027806">
    <property type="entry name" value="HARBI1_dom"/>
</dbReference>
<evidence type="ECO:0000256" key="1">
    <source>
        <dbReference type="ARBA" id="ARBA00001968"/>
    </source>
</evidence>
<dbReference type="Pfam" id="PF13359">
    <property type="entry name" value="DDE_Tnp_4"/>
    <property type="match status" value="1"/>
</dbReference>
<comment type="cofactor">
    <cofactor evidence="1">
        <name>a divalent metal cation</name>
        <dbReference type="ChEBI" id="CHEBI:60240"/>
    </cofactor>
</comment>
<evidence type="ECO:0000313" key="4">
    <source>
        <dbReference type="EMBL" id="KAG8174704.1"/>
    </source>
</evidence>
<protein>
    <recommendedName>
        <fullName evidence="3">DDE Tnp4 domain-containing protein</fullName>
    </recommendedName>
</protein>
<sequence length="112" mass="13017">MKPVSGTLSLEEDTFNKKPSRSRVHVEHAFGMLKGRFRCLLKENDVALKNMRHLVAACCILHNFCQRVQDEYLYTWEEPTDPMNCVDTTVFQGVQTRDAKDMQKLLIDWANL</sequence>
<keyword evidence="2" id="KW-0479">Metal-binding</keyword>
<accession>A0AAV6TST4</accession>
<reference evidence="4 5" key="1">
    <citation type="journal article" date="2022" name="Nat. Ecol. Evol.">
        <title>A masculinizing supergene underlies an exaggerated male reproductive morph in a spider.</title>
        <authorList>
            <person name="Hendrickx F."/>
            <person name="De Corte Z."/>
            <person name="Sonet G."/>
            <person name="Van Belleghem S.M."/>
            <person name="Kostlbacher S."/>
            <person name="Vangestel C."/>
        </authorList>
    </citation>
    <scope>NUCLEOTIDE SEQUENCE [LARGE SCALE GENOMIC DNA]</scope>
    <source>
        <strain evidence="4">W744_W776</strain>
    </source>
</reference>
<evidence type="ECO:0000313" key="5">
    <source>
        <dbReference type="Proteomes" id="UP000827092"/>
    </source>
</evidence>
<dbReference type="EMBL" id="JAFNEN010001164">
    <property type="protein sequence ID" value="KAG8174704.1"/>
    <property type="molecule type" value="Genomic_DNA"/>
</dbReference>
<keyword evidence="5" id="KW-1185">Reference proteome</keyword>
<gene>
    <name evidence="4" type="ORF">JTE90_025047</name>
</gene>
<evidence type="ECO:0000256" key="2">
    <source>
        <dbReference type="ARBA" id="ARBA00022723"/>
    </source>
</evidence>
<name>A0AAV6TST4_9ARAC</name>
<feature type="domain" description="DDE Tnp4" evidence="3">
    <location>
        <begin position="8"/>
        <end position="63"/>
    </location>
</feature>
<dbReference type="GO" id="GO:0046872">
    <property type="term" value="F:metal ion binding"/>
    <property type="evidence" value="ECO:0007669"/>
    <property type="project" value="UniProtKB-KW"/>
</dbReference>
<proteinExistence type="predicted"/>
<dbReference type="AlphaFoldDB" id="A0AAV6TST4"/>
<comment type="caution">
    <text evidence="4">The sequence shown here is derived from an EMBL/GenBank/DDBJ whole genome shotgun (WGS) entry which is preliminary data.</text>
</comment>
<dbReference type="Proteomes" id="UP000827092">
    <property type="component" value="Unassembled WGS sequence"/>
</dbReference>
<organism evidence="4 5">
    <name type="scientific">Oedothorax gibbosus</name>
    <dbReference type="NCBI Taxonomy" id="931172"/>
    <lineage>
        <taxon>Eukaryota</taxon>
        <taxon>Metazoa</taxon>
        <taxon>Ecdysozoa</taxon>
        <taxon>Arthropoda</taxon>
        <taxon>Chelicerata</taxon>
        <taxon>Arachnida</taxon>
        <taxon>Araneae</taxon>
        <taxon>Araneomorphae</taxon>
        <taxon>Entelegynae</taxon>
        <taxon>Araneoidea</taxon>
        <taxon>Linyphiidae</taxon>
        <taxon>Erigoninae</taxon>
        <taxon>Oedothorax</taxon>
    </lineage>
</organism>